<sequence length="395" mass="45673">MMTEKDEKMPKKLEIVCMPTSIRIFRFYCAFPPSDKLLNPGKMFYIRFALIALFSSVVLVGSTMHLIKNVKDRTYNHIELDFTYIVSNLAGYGLLCSYFTKVNAAVQLYLILSDFEEFGKPINFDNTNKKFNKYAKYQYCYLESITVCILLGSNMFRGAQCRKDNAELDQHEVCGLFAYTWLPFDIDFFPVKQIYLACQLFGIHYVYMMAGLASWMVLESVEHIATRLRHVSHFFNEALKEAEQRKRREKFNFAVRYHVAVLDLESKLNQTFSVFMFTHMVMSGIIMGYGVYSYMKGKNVSTILIATGWLIGLLMDCYSGQRIQDESTLVGTALYDADWSDADDELKRDIRFVMMRCQKPMIVQATSFGIMDHPLFLAVLKATYSYVTLLSQSDL</sequence>
<dbReference type="PANTHER" id="PTHR21137">
    <property type="entry name" value="ODORANT RECEPTOR"/>
    <property type="match status" value="1"/>
</dbReference>
<keyword evidence="2" id="KW-1003">Cell membrane</keyword>
<name>A0A0S3J2Q1_9CUCU</name>
<evidence type="ECO:0000313" key="11">
    <source>
        <dbReference type="EMBL" id="ALR72568.1"/>
    </source>
</evidence>
<evidence type="ECO:0000256" key="8">
    <source>
        <dbReference type="ARBA" id="ARBA00023170"/>
    </source>
</evidence>
<evidence type="ECO:0000256" key="5">
    <source>
        <dbReference type="ARBA" id="ARBA00022725"/>
    </source>
</evidence>
<evidence type="ECO:0000256" key="9">
    <source>
        <dbReference type="ARBA" id="ARBA00023224"/>
    </source>
</evidence>
<comment type="similarity">
    <text evidence="10">Belongs to the insect chemoreceptor superfamily. Heteromeric odorant receptor channel (TC 1.A.69) family.</text>
</comment>
<keyword evidence="3 10" id="KW-0716">Sensory transduction</keyword>
<keyword evidence="5 10" id="KW-0552">Olfaction</keyword>
<comment type="subcellular location">
    <subcellularLocation>
        <location evidence="1 10">Cell membrane</location>
        <topology evidence="1 10">Multi-pass membrane protein</topology>
    </subcellularLocation>
</comment>
<dbReference type="Pfam" id="PF02949">
    <property type="entry name" value="7tm_6"/>
    <property type="match status" value="1"/>
</dbReference>
<dbReference type="GO" id="GO:0005886">
    <property type="term" value="C:plasma membrane"/>
    <property type="evidence" value="ECO:0007669"/>
    <property type="project" value="UniProtKB-SubCell"/>
</dbReference>
<feature type="transmembrane region" description="Helical" evidence="10">
    <location>
        <begin position="194"/>
        <end position="218"/>
    </location>
</feature>
<dbReference type="GO" id="GO:0005549">
    <property type="term" value="F:odorant binding"/>
    <property type="evidence" value="ECO:0007669"/>
    <property type="project" value="InterPro"/>
</dbReference>
<dbReference type="AlphaFoldDB" id="A0A0S3J2Q1"/>
<evidence type="ECO:0000256" key="3">
    <source>
        <dbReference type="ARBA" id="ARBA00022606"/>
    </source>
</evidence>
<feature type="transmembrane region" description="Helical" evidence="10">
    <location>
        <begin position="44"/>
        <end position="67"/>
    </location>
</feature>
<organism evidence="11">
    <name type="scientific">Colaphellus bowringi</name>
    <dbReference type="NCBI Taxonomy" id="561076"/>
    <lineage>
        <taxon>Eukaryota</taxon>
        <taxon>Metazoa</taxon>
        <taxon>Ecdysozoa</taxon>
        <taxon>Arthropoda</taxon>
        <taxon>Hexapoda</taxon>
        <taxon>Insecta</taxon>
        <taxon>Pterygota</taxon>
        <taxon>Neoptera</taxon>
        <taxon>Endopterygota</taxon>
        <taxon>Coleoptera</taxon>
        <taxon>Polyphaga</taxon>
        <taxon>Cucujiformia</taxon>
        <taxon>Chrysomeloidea</taxon>
        <taxon>Chrysomelidae</taxon>
        <taxon>Chrysomelinae</taxon>
        <taxon>Chrysomelini</taxon>
        <taxon>Colaphellus</taxon>
    </lineage>
</organism>
<evidence type="ECO:0000256" key="2">
    <source>
        <dbReference type="ARBA" id="ARBA00022475"/>
    </source>
</evidence>
<evidence type="ECO:0000256" key="1">
    <source>
        <dbReference type="ARBA" id="ARBA00004651"/>
    </source>
</evidence>
<evidence type="ECO:0000256" key="6">
    <source>
        <dbReference type="ARBA" id="ARBA00022989"/>
    </source>
</evidence>
<comment type="caution">
    <text evidence="10">Lacks conserved residue(s) required for the propagation of feature annotation.</text>
</comment>
<evidence type="ECO:0000256" key="10">
    <source>
        <dbReference type="RuleBase" id="RU351113"/>
    </source>
</evidence>
<dbReference type="InterPro" id="IPR004117">
    <property type="entry name" value="7tm6_olfct_rcpt"/>
</dbReference>
<dbReference type="GO" id="GO:0004984">
    <property type="term" value="F:olfactory receptor activity"/>
    <property type="evidence" value="ECO:0007669"/>
    <property type="project" value="InterPro"/>
</dbReference>
<reference evidence="11" key="1">
    <citation type="journal article" date="2015" name="BMC Genomics">
        <title>Candidate chemosensory genes identified in Colaphellus bowringi by antennal transcriptome analysis.</title>
        <authorList>
            <person name="Li X.M."/>
            <person name="Zhu X.Y."/>
            <person name="Wang Z.Q."/>
            <person name="Wang Y."/>
            <person name="He P."/>
            <person name="Chen G."/>
            <person name="Sun L."/>
            <person name="Deng D.G."/>
            <person name="Zhang Y.N."/>
        </authorList>
    </citation>
    <scope>NUCLEOTIDE SEQUENCE</scope>
</reference>
<keyword evidence="7 10" id="KW-0472">Membrane</keyword>
<evidence type="ECO:0000256" key="4">
    <source>
        <dbReference type="ARBA" id="ARBA00022692"/>
    </source>
</evidence>
<keyword evidence="6 10" id="KW-1133">Transmembrane helix</keyword>
<proteinExistence type="evidence at transcript level"/>
<keyword evidence="9 10" id="KW-0807">Transducer</keyword>
<accession>A0A0S3J2Q1</accession>
<dbReference type="EMBL" id="KT381562">
    <property type="protein sequence ID" value="ALR72568.1"/>
    <property type="molecule type" value="mRNA"/>
</dbReference>
<evidence type="ECO:0000256" key="7">
    <source>
        <dbReference type="ARBA" id="ARBA00023136"/>
    </source>
</evidence>
<keyword evidence="4 10" id="KW-0812">Transmembrane</keyword>
<reference evidence="11" key="2">
    <citation type="submission" date="2015-08" db="EMBL/GenBank/DDBJ databases">
        <authorList>
            <person name="Babu N.S."/>
            <person name="Beckwith C.J."/>
            <person name="Beseler K.G."/>
            <person name="Brison A."/>
            <person name="Carone J.V."/>
            <person name="Caskin T.P."/>
            <person name="Diamond M."/>
            <person name="Durham M.E."/>
            <person name="Foxe J.M."/>
            <person name="Go M."/>
            <person name="Henderson B.A."/>
            <person name="Jones I.B."/>
            <person name="McGettigan J.A."/>
            <person name="Micheletti S.J."/>
            <person name="Nasrallah M.E."/>
            <person name="Ortiz D."/>
            <person name="Piller C.R."/>
            <person name="Privatt S.R."/>
            <person name="Schneider S.L."/>
            <person name="Sharp S."/>
            <person name="Smith T.C."/>
            <person name="Stanton J.D."/>
            <person name="Ullery H.E."/>
            <person name="Wilson R.J."/>
            <person name="Serrano M.G."/>
            <person name="Buck G."/>
            <person name="Lee V."/>
            <person name="Wang Y."/>
            <person name="Carvalho R."/>
            <person name="Voegtly L."/>
            <person name="Shi R."/>
            <person name="Duckworth R."/>
            <person name="Johnson A."/>
            <person name="Loviza R."/>
            <person name="Walstead R."/>
            <person name="Shah Z."/>
            <person name="Kiflezghi M."/>
            <person name="Wade K."/>
            <person name="Ball S.L."/>
            <person name="Bradley K.W."/>
            <person name="Asai D.J."/>
            <person name="Bowman C.A."/>
            <person name="Russell D.A."/>
            <person name="Pope W.H."/>
            <person name="Jacobs-Sera D."/>
            <person name="Hendrix R.W."/>
            <person name="Hatfull G.F."/>
        </authorList>
    </citation>
    <scope>NUCLEOTIDE SEQUENCE</scope>
</reference>
<dbReference type="GO" id="GO:0007165">
    <property type="term" value="P:signal transduction"/>
    <property type="evidence" value="ECO:0007669"/>
    <property type="project" value="UniProtKB-KW"/>
</dbReference>
<feature type="transmembrane region" description="Helical" evidence="10">
    <location>
        <begin position="274"/>
        <end position="294"/>
    </location>
</feature>
<protein>
    <recommendedName>
        <fullName evidence="10">Odorant receptor</fullName>
    </recommendedName>
</protein>
<dbReference type="PANTHER" id="PTHR21137:SF35">
    <property type="entry name" value="ODORANT RECEPTOR 19A-RELATED"/>
    <property type="match status" value="1"/>
</dbReference>
<keyword evidence="8 10" id="KW-0675">Receptor</keyword>